<feature type="region of interest" description="Disordered" evidence="2">
    <location>
        <begin position="84"/>
        <end position="236"/>
    </location>
</feature>
<feature type="compositionally biased region" description="Basic and acidic residues" evidence="2">
    <location>
        <begin position="1230"/>
        <end position="1262"/>
    </location>
</feature>
<feature type="compositionally biased region" description="Low complexity" evidence="2">
    <location>
        <begin position="148"/>
        <end position="174"/>
    </location>
</feature>
<feature type="compositionally biased region" description="Low complexity" evidence="2">
    <location>
        <begin position="324"/>
        <end position="333"/>
    </location>
</feature>
<dbReference type="Pfam" id="PF00169">
    <property type="entry name" value="PH"/>
    <property type="match status" value="1"/>
</dbReference>
<feature type="domain" description="PH" evidence="3">
    <location>
        <begin position="712"/>
        <end position="845"/>
    </location>
</feature>
<feature type="region of interest" description="Disordered" evidence="2">
    <location>
        <begin position="248"/>
        <end position="400"/>
    </location>
</feature>
<dbReference type="SMART" id="SM00222">
    <property type="entry name" value="Sec7"/>
    <property type="match status" value="1"/>
</dbReference>
<feature type="compositionally biased region" description="Low complexity" evidence="2">
    <location>
        <begin position="381"/>
        <end position="400"/>
    </location>
</feature>
<organism evidence="5">
    <name type="scientific">Blastobotrys adeninivorans</name>
    <name type="common">Yeast</name>
    <name type="synonym">Arxula adeninivorans</name>
    <dbReference type="NCBI Taxonomy" id="409370"/>
    <lineage>
        <taxon>Eukaryota</taxon>
        <taxon>Fungi</taxon>
        <taxon>Dikarya</taxon>
        <taxon>Ascomycota</taxon>
        <taxon>Saccharomycotina</taxon>
        <taxon>Dipodascomycetes</taxon>
        <taxon>Dipodascales</taxon>
        <taxon>Trichomonascaceae</taxon>
        <taxon>Blastobotrys</taxon>
    </lineage>
</organism>
<feature type="compositionally biased region" description="Basic residues" evidence="2">
    <location>
        <begin position="864"/>
        <end position="876"/>
    </location>
</feature>
<feature type="compositionally biased region" description="Polar residues" evidence="2">
    <location>
        <begin position="351"/>
        <end position="374"/>
    </location>
</feature>
<feature type="compositionally biased region" description="Polar residues" evidence="2">
    <location>
        <begin position="1075"/>
        <end position="1093"/>
    </location>
</feature>
<dbReference type="InterPro" id="IPR023394">
    <property type="entry name" value="Sec7_C_sf"/>
</dbReference>
<feature type="region of interest" description="Disordered" evidence="2">
    <location>
        <begin position="1073"/>
        <end position="1277"/>
    </location>
</feature>
<dbReference type="SUPFAM" id="SSF50729">
    <property type="entry name" value="PH domain-like"/>
    <property type="match status" value="1"/>
</dbReference>
<feature type="compositionally biased region" description="Low complexity" evidence="2">
    <location>
        <begin position="40"/>
        <end position="49"/>
    </location>
</feature>
<dbReference type="InterPro" id="IPR011993">
    <property type="entry name" value="PH-like_dom_sf"/>
</dbReference>
<feature type="compositionally biased region" description="Polar residues" evidence="2">
    <location>
        <begin position="263"/>
        <end position="272"/>
    </location>
</feature>
<reference evidence="5" key="2">
    <citation type="submission" date="2014-06" db="EMBL/GenBank/DDBJ databases">
        <title>The complete genome of Blastobotrys (Arxula) adeninivorans LS3 - a yeast of biotechnological interest.</title>
        <authorList>
            <person name="Kunze G."/>
            <person name="Gaillardin C."/>
            <person name="Czernicka M."/>
            <person name="Durrens P."/>
            <person name="Martin T."/>
            <person name="Boer E."/>
            <person name="Gabaldon T."/>
            <person name="Cruz J."/>
            <person name="Talla E."/>
            <person name="Marck C."/>
            <person name="Goffeau A."/>
            <person name="Barbe V."/>
            <person name="Baret P."/>
            <person name="Baronian K."/>
            <person name="Beier S."/>
            <person name="Bleykasten C."/>
            <person name="Bode R."/>
            <person name="Casaregola S."/>
            <person name="Despons L."/>
            <person name="Fairhead C."/>
            <person name="Giersberg M."/>
            <person name="Gierski P."/>
            <person name="Hahnel U."/>
            <person name="Hartmann A."/>
            <person name="Jankowska D."/>
            <person name="Jubin C."/>
            <person name="Jung P."/>
            <person name="Lafontaine I."/>
            <person name="Leh-Louis V."/>
            <person name="Lemaire M."/>
            <person name="Marcet-Houben M."/>
            <person name="Mascher M."/>
            <person name="Morel G."/>
            <person name="Richard G.-F."/>
            <person name="Riechen J."/>
            <person name="Sacerdot C."/>
            <person name="Sarkar A."/>
            <person name="Savel G."/>
            <person name="Schacherer J."/>
            <person name="Sherman D."/>
            <person name="Straub M.-L."/>
            <person name="Stein N."/>
            <person name="Thierry A."/>
            <person name="Trautwein-Schult A."/>
            <person name="Westhof E."/>
            <person name="Worch S."/>
            <person name="Dujon B."/>
            <person name="Souciet J.-L."/>
            <person name="Wincker P."/>
            <person name="Scholz U."/>
            <person name="Neuveglise N."/>
        </authorList>
    </citation>
    <scope>NUCLEOTIDE SEQUENCE</scope>
    <source>
        <strain evidence="5">LS3</strain>
    </source>
</reference>
<reference evidence="5" key="1">
    <citation type="submission" date="2014-02" db="EMBL/GenBank/DDBJ databases">
        <authorList>
            <person name="Genoscope - CEA"/>
        </authorList>
    </citation>
    <scope>NUCLEOTIDE SEQUENCE</scope>
    <source>
        <strain evidence="5">LS3</strain>
    </source>
</reference>
<accession>A0A060SX51</accession>
<evidence type="ECO:0000259" key="3">
    <source>
        <dbReference type="PROSITE" id="PS50003"/>
    </source>
</evidence>
<keyword evidence="1" id="KW-0175">Coiled coil</keyword>
<feature type="compositionally biased region" description="Low complexity" evidence="2">
    <location>
        <begin position="58"/>
        <end position="70"/>
    </location>
</feature>
<evidence type="ECO:0000256" key="2">
    <source>
        <dbReference type="SAM" id="MobiDB-lite"/>
    </source>
</evidence>
<dbReference type="Gene3D" id="1.10.1000.11">
    <property type="entry name" value="Arf Nucleotide-binding Site Opener,domain 2"/>
    <property type="match status" value="1"/>
</dbReference>
<feature type="compositionally biased region" description="Basic residues" evidence="2">
    <location>
        <begin position="1"/>
        <end position="12"/>
    </location>
</feature>
<dbReference type="SMART" id="SM00233">
    <property type="entry name" value="PH"/>
    <property type="match status" value="1"/>
</dbReference>
<dbReference type="Pfam" id="PF01369">
    <property type="entry name" value="Sec7"/>
    <property type="match status" value="1"/>
</dbReference>
<dbReference type="InterPro" id="IPR000904">
    <property type="entry name" value="Sec7_dom"/>
</dbReference>
<gene>
    <name evidence="5" type="ORF">GNLVRS02_ARAD1A10670g</name>
</gene>
<dbReference type="PROSITE" id="PS50190">
    <property type="entry name" value="SEC7"/>
    <property type="match status" value="1"/>
</dbReference>
<proteinExistence type="predicted"/>
<dbReference type="SUPFAM" id="SSF48425">
    <property type="entry name" value="Sec7 domain"/>
    <property type="match status" value="1"/>
</dbReference>
<dbReference type="AlphaFoldDB" id="A0A060SX51"/>
<dbReference type="GO" id="GO:0005085">
    <property type="term" value="F:guanyl-nucleotide exchange factor activity"/>
    <property type="evidence" value="ECO:0007669"/>
    <property type="project" value="InterPro"/>
</dbReference>
<dbReference type="Gene3D" id="2.30.29.30">
    <property type="entry name" value="Pleckstrin-homology domain (PH domain)/Phosphotyrosine-binding domain (PTB)"/>
    <property type="match status" value="1"/>
</dbReference>
<feature type="domain" description="SEC7" evidence="4">
    <location>
        <begin position="421"/>
        <end position="596"/>
    </location>
</feature>
<feature type="compositionally biased region" description="Basic and acidic residues" evidence="2">
    <location>
        <begin position="1189"/>
        <end position="1214"/>
    </location>
</feature>
<dbReference type="PANTHER" id="PTHR10663">
    <property type="entry name" value="GUANYL-NUCLEOTIDE EXCHANGE FACTOR"/>
    <property type="match status" value="1"/>
</dbReference>
<dbReference type="PROSITE" id="PS50003">
    <property type="entry name" value="PH_DOMAIN"/>
    <property type="match status" value="1"/>
</dbReference>
<feature type="region of interest" description="Disordered" evidence="2">
    <location>
        <begin position="857"/>
        <end position="940"/>
    </location>
</feature>
<feature type="compositionally biased region" description="Basic and acidic residues" evidence="2">
    <location>
        <begin position="23"/>
        <end position="33"/>
    </location>
</feature>
<feature type="region of interest" description="Disordered" evidence="2">
    <location>
        <begin position="1"/>
        <end position="70"/>
    </location>
</feature>
<protein>
    <submittedName>
        <fullName evidence="5">ARAD1A10670p</fullName>
    </submittedName>
</protein>
<feature type="compositionally biased region" description="Low complexity" evidence="2">
    <location>
        <begin position="203"/>
        <end position="213"/>
    </location>
</feature>
<dbReference type="EMBL" id="HG937691">
    <property type="protein sequence ID" value="CDP33495.1"/>
    <property type="molecule type" value="Genomic_DNA"/>
</dbReference>
<dbReference type="PANTHER" id="PTHR10663:SF405">
    <property type="entry name" value="ARF GUANINE NUCLEOTIDE EXCHANGE FACTOR SYT1"/>
    <property type="match status" value="1"/>
</dbReference>
<evidence type="ECO:0000259" key="4">
    <source>
        <dbReference type="PROSITE" id="PS50190"/>
    </source>
</evidence>
<name>A0A060SX51_BLAAD</name>
<dbReference type="GO" id="GO:0032012">
    <property type="term" value="P:regulation of ARF protein signal transduction"/>
    <property type="evidence" value="ECO:0007669"/>
    <property type="project" value="InterPro"/>
</dbReference>
<feature type="coiled-coil region" evidence="1">
    <location>
        <begin position="962"/>
        <end position="996"/>
    </location>
</feature>
<dbReference type="InterPro" id="IPR035999">
    <property type="entry name" value="Sec7_dom_sf"/>
</dbReference>
<evidence type="ECO:0000313" key="5">
    <source>
        <dbReference type="EMBL" id="CDP33495.1"/>
    </source>
</evidence>
<evidence type="ECO:0000256" key="1">
    <source>
        <dbReference type="SAM" id="Coils"/>
    </source>
</evidence>
<feature type="compositionally biased region" description="Polar residues" evidence="2">
    <location>
        <begin position="1168"/>
        <end position="1184"/>
    </location>
</feature>
<feature type="compositionally biased region" description="Polar residues" evidence="2">
    <location>
        <begin position="13"/>
        <end position="22"/>
    </location>
</feature>
<dbReference type="InterPro" id="IPR001849">
    <property type="entry name" value="PH_domain"/>
</dbReference>
<sequence>MPSISLRRKKHSGSSTSLNHQQRLSEDRDHLTVDEPEQQSGSRSIWSSRSRIRRKSSSGDSIGQNAGGSSSVVSLLASLSRVREFVDHDSPNDSGTDNGGEHSNKNSSSFESDGRARPKSAPTSPPARAVTHKHDQTRHHKHDLSASDTPDLPGQPDQPDPESSIPSLSLSTPPVITFDLPSPSPRLSEGSTDDNNQGHRRTPTPTNNNNNVPSTGSESTAPIATESTFDFRTPLSRLRKKTAQVFFSGDESSSHNFVRRISTRNADSQASKESNEIEPEKVPSTSSSPFGTPKLSPVDPGTKLQSPKRPPFFRSRSTQEELKSSSNNSSRSNSEADSGTVETTGRPRSRTLGSLTGDSGSTVGPQTSNTIGSNDSRRPITPSGASTGSTTPSSNTLFRPSLSSLLGSRLRSTTDVHAFGNESQSRSSTTIVAAKDPLDSLVLPERIPDETVEEYLHRVKETVAVGGAVAAVLSKSGNQFHKDALKAYMDSFYFKDDPIDMALRKFLMYAKLPKETQQIDRVLEGFAASYHKANPNIFLDPESAHIVVFSLMILHTDFFNKNNKNKMQKFEFTRNTNAKCVSNDILECFYDNITYTPFIHTDEDFTPMTRSSWGKRTATFGRNSKDLLDPYTYLLDGRLDELRPGLSNVLSLEDPYSFKRIESVDEYKNLRQQFIDGPYLQLVSQRSRPEAFLTPDGTADPEHSDPGVVDIKVVKIGILYRREARRMLYSKSAWREWGIILTSSQLYLFKDASWIKNLIREEAYSSKKAPSERGPSIIRAPIDGLHPTSVLPTSEMMALLSSSSDAPQRKNSFLLSGRGGSQDWFAAESEEEMKDWMAKLSFASCFNTYRTSILSDGAAERTTHRPRRMHSLRRRGSFTSIRKAEAMNAVQEEGDDDQPKKGACSGQDSAQETKEPTPELPVLGQDLQISDDSKSEARKSIVSGYSEDQHALEVPASPLELLERYSTQLQLVEVRIREIEEKIREKHNQIRETVRSGDHLKILVPIQQRTREAVILAAGRLSAVLDWQWVDNHRLACYKELFELEHQIVAEILSEAREKCRLEKPSFLKAEDNRSINSRQTSESLVNSRTSIYSREGEPEPLSIRTMSSTDSVKTEGRLDVSYPLSPREPREVELGVPRESMGASDEPEPAENDWKRTGSLRVRPRRSFQTSLRDNSKGISVTKNRNKPKSDQEDVQRSASLLRKEEGKFELHGKTFSVVEVNPDLASHLNHDPDNEMKHKTDAQDTKESGDEVKNETKEETTSPTAESIPETECDQ</sequence>
<feature type="compositionally biased region" description="Polar residues" evidence="2">
    <location>
        <begin position="214"/>
        <end position="230"/>
    </location>
</feature>